<evidence type="ECO:0000256" key="11">
    <source>
        <dbReference type="ARBA" id="ARBA00023211"/>
    </source>
</evidence>
<dbReference type="InterPro" id="IPR004843">
    <property type="entry name" value="Calcineurin-like_PHP"/>
</dbReference>
<evidence type="ECO:0000256" key="7">
    <source>
        <dbReference type="ARBA" id="ARBA00022723"/>
    </source>
</evidence>
<comment type="similarity">
    <text evidence="5">Belongs to the lariat debranching enzyme family.</text>
</comment>
<dbReference type="Pfam" id="PF00149">
    <property type="entry name" value="Metallophos"/>
    <property type="match status" value="1"/>
</dbReference>
<evidence type="ECO:0000256" key="9">
    <source>
        <dbReference type="ARBA" id="ARBA00022833"/>
    </source>
</evidence>
<evidence type="ECO:0000256" key="8">
    <source>
        <dbReference type="ARBA" id="ARBA00022801"/>
    </source>
</evidence>
<dbReference type="STRING" id="5364.A0A5C3MME6"/>
<keyword evidence="7" id="KW-0479">Metal-binding</keyword>
<evidence type="ECO:0000256" key="5">
    <source>
        <dbReference type="ARBA" id="ARBA00006045"/>
    </source>
</evidence>
<name>A0A5C3MME6_9AGAM</name>
<keyword evidence="16" id="KW-1185">Reference proteome</keyword>
<dbReference type="AlphaFoldDB" id="A0A5C3MME6"/>
<evidence type="ECO:0000313" key="16">
    <source>
        <dbReference type="Proteomes" id="UP000305948"/>
    </source>
</evidence>
<protein>
    <recommendedName>
        <fullName evidence="14">Lariat debranching enzyme C-terminal domain-containing protein</fullName>
    </recommendedName>
</protein>
<organism evidence="15 16">
    <name type="scientific">Heliocybe sulcata</name>
    <dbReference type="NCBI Taxonomy" id="5364"/>
    <lineage>
        <taxon>Eukaryota</taxon>
        <taxon>Fungi</taxon>
        <taxon>Dikarya</taxon>
        <taxon>Basidiomycota</taxon>
        <taxon>Agaricomycotina</taxon>
        <taxon>Agaricomycetes</taxon>
        <taxon>Gloeophyllales</taxon>
        <taxon>Gloeophyllaceae</taxon>
        <taxon>Heliocybe</taxon>
    </lineage>
</organism>
<dbReference type="FunFam" id="3.60.21.10:FF:000035">
    <property type="entry name" value="Lariat debranching enzyme"/>
    <property type="match status" value="1"/>
</dbReference>
<dbReference type="SMART" id="SM01124">
    <property type="entry name" value="DBR1"/>
    <property type="match status" value="1"/>
</dbReference>
<evidence type="ECO:0000256" key="3">
    <source>
        <dbReference type="ARBA" id="ARBA00001954"/>
    </source>
</evidence>
<keyword evidence="9" id="KW-0862">Zinc</keyword>
<dbReference type="EMBL" id="ML213535">
    <property type="protein sequence ID" value="TFK45893.1"/>
    <property type="molecule type" value="Genomic_DNA"/>
</dbReference>
<evidence type="ECO:0000256" key="4">
    <source>
        <dbReference type="ARBA" id="ARBA00004123"/>
    </source>
</evidence>
<feature type="region of interest" description="Disordered" evidence="13">
    <location>
        <begin position="273"/>
        <end position="294"/>
    </location>
</feature>
<reference evidence="15 16" key="1">
    <citation type="journal article" date="2019" name="Nat. Ecol. Evol.">
        <title>Megaphylogeny resolves global patterns of mushroom evolution.</title>
        <authorList>
            <person name="Varga T."/>
            <person name="Krizsan K."/>
            <person name="Foldi C."/>
            <person name="Dima B."/>
            <person name="Sanchez-Garcia M."/>
            <person name="Sanchez-Ramirez S."/>
            <person name="Szollosi G.J."/>
            <person name="Szarkandi J.G."/>
            <person name="Papp V."/>
            <person name="Albert L."/>
            <person name="Andreopoulos W."/>
            <person name="Angelini C."/>
            <person name="Antonin V."/>
            <person name="Barry K.W."/>
            <person name="Bougher N.L."/>
            <person name="Buchanan P."/>
            <person name="Buyck B."/>
            <person name="Bense V."/>
            <person name="Catcheside P."/>
            <person name="Chovatia M."/>
            <person name="Cooper J."/>
            <person name="Damon W."/>
            <person name="Desjardin D."/>
            <person name="Finy P."/>
            <person name="Geml J."/>
            <person name="Haridas S."/>
            <person name="Hughes K."/>
            <person name="Justo A."/>
            <person name="Karasinski D."/>
            <person name="Kautmanova I."/>
            <person name="Kiss B."/>
            <person name="Kocsube S."/>
            <person name="Kotiranta H."/>
            <person name="LaButti K.M."/>
            <person name="Lechner B.E."/>
            <person name="Liimatainen K."/>
            <person name="Lipzen A."/>
            <person name="Lukacs Z."/>
            <person name="Mihaltcheva S."/>
            <person name="Morgado L.N."/>
            <person name="Niskanen T."/>
            <person name="Noordeloos M.E."/>
            <person name="Ohm R.A."/>
            <person name="Ortiz-Santana B."/>
            <person name="Ovrebo C."/>
            <person name="Racz N."/>
            <person name="Riley R."/>
            <person name="Savchenko A."/>
            <person name="Shiryaev A."/>
            <person name="Soop K."/>
            <person name="Spirin V."/>
            <person name="Szebenyi C."/>
            <person name="Tomsovsky M."/>
            <person name="Tulloss R.E."/>
            <person name="Uehling J."/>
            <person name="Grigoriev I.V."/>
            <person name="Vagvolgyi C."/>
            <person name="Papp T."/>
            <person name="Martin F.M."/>
            <person name="Miettinen O."/>
            <person name="Hibbett D.S."/>
            <person name="Nagy L.G."/>
        </authorList>
    </citation>
    <scope>NUCLEOTIDE SEQUENCE [LARGE SCALE GENOMIC DNA]</scope>
    <source>
        <strain evidence="15 16">OMC1185</strain>
    </source>
</reference>
<evidence type="ECO:0000256" key="13">
    <source>
        <dbReference type="SAM" id="MobiDB-lite"/>
    </source>
</evidence>
<dbReference type="Proteomes" id="UP000305948">
    <property type="component" value="Unassembled WGS sequence"/>
</dbReference>
<evidence type="ECO:0000313" key="15">
    <source>
        <dbReference type="EMBL" id="TFK45893.1"/>
    </source>
</evidence>
<comment type="cofactor">
    <cofactor evidence="3">
        <name>Fe(2+)</name>
        <dbReference type="ChEBI" id="CHEBI:29033"/>
    </cofactor>
</comment>
<accession>A0A5C3MME6</accession>
<evidence type="ECO:0000256" key="12">
    <source>
        <dbReference type="ARBA" id="ARBA00023242"/>
    </source>
</evidence>
<keyword evidence="11" id="KW-0464">Manganese</keyword>
<dbReference type="GO" id="GO:0000398">
    <property type="term" value="P:mRNA splicing, via spliceosome"/>
    <property type="evidence" value="ECO:0007669"/>
    <property type="project" value="TreeGrafter"/>
</dbReference>
<evidence type="ECO:0000256" key="6">
    <source>
        <dbReference type="ARBA" id="ARBA00022664"/>
    </source>
</evidence>
<dbReference type="Pfam" id="PF05011">
    <property type="entry name" value="DBR1"/>
    <property type="match status" value="1"/>
</dbReference>
<keyword evidence="12" id="KW-0539">Nucleus</keyword>
<gene>
    <name evidence="15" type="ORF">OE88DRAFT_1648923</name>
</gene>
<dbReference type="SUPFAM" id="SSF56300">
    <property type="entry name" value="Metallo-dependent phosphatases"/>
    <property type="match status" value="1"/>
</dbReference>
<dbReference type="CDD" id="cd00844">
    <property type="entry name" value="MPP_Dbr1_N"/>
    <property type="match status" value="1"/>
</dbReference>
<dbReference type="PANTHER" id="PTHR12849:SF0">
    <property type="entry name" value="LARIAT DEBRANCHING ENZYME"/>
    <property type="match status" value="1"/>
</dbReference>
<sequence>MKVAVEGCCHGELDSIYNEIARLEQQNKYKVDLLLICGDFQAVRNHQDLQCMAVPDKYKKLGEFHKWVSLFVLRGRGRMKIPRYYTGDKTAPVLTVFIGGNHEASNYLWELYHGGWAAPNIYYLGHAGCVQVNGVRIAGASGIFKGHDFRQGHHEHLPYDKGSLRSAYHIREFNVRRLSLLSSPTVFLSHDWPASITRHGNQAELLRRKPFFKDDVFSGKLGSPPMMGLLRTLKPAWWFSAHLHCRFEASVVHERQEGGVKVVNPDEIVIDEDEDMGGTVGGEGVKEEKEQKVPVNPDEITLSDEEEDVVVPPRPATPPPAPKVTKFLALDKCLPRRQYLEIIDIPTPDLFNPSRPTIAFDPEWLAITRAFQPYLSLSSSQPAFPDEPTARQRVAEEMAWVRENVYGGEGSEKEKRVGEVQKFVMSAPGPTKGEDRRRMPPFYPNPQTAAFCNLLDIENKIDAGASPARTVPVQAQMNAEEAAALRAQLTCPMASALDAIEAAGVEQQLTGSAGVEQQQRL</sequence>
<comment type="cofactor">
    <cofactor evidence="1">
        <name>Mn(2+)</name>
        <dbReference type="ChEBI" id="CHEBI:29035"/>
    </cofactor>
</comment>
<dbReference type="GO" id="GO:0046872">
    <property type="term" value="F:metal ion binding"/>
    <property type="evidence" value="ECO:0007669"/>
    <property type="project" value="UniProtKB-KW"/>
</dbReference>
<comment type="subcellular location">
    <subcellularLocation>
        <location evidence="4">Nucleus</location>
    </subcellularLocation>
</comment>
<comment type="cofactor">
    <cofactor evidence="2">
        <name>Zn(2+)</name>
        <dbReference type="ChEBI" id="CHEBI:29105"/>
    </cofactor>
</comment>
<dbReference type="PANTHER" id="PTHR12849">
    <property type="entry name" value="RNA LARIAT DEBRANCHING ENZYME"/>
    <property type="match status" value="1"/>
</dbReference>
<keyword evidence="8" id="KW-0378">Hydrolase</keyword>
<dbReference type="OrthoDB" id="407609at2759"/>
<dbReference type="GO" id="GO:0005634">
    <property type="term" value="C:nucleus"/>
    <property type="evidence" value="ECO:0007669"/>
    <property type="project" value="UniProtKB-SubCell"/>
</dbReference>
<feature type="domain" description="Lariat debranching enzyme C-terminal" evidence="14">
    <location>
        <begin position="317"/>
        <end position="461"/>
    </location>
</feature>
<evidence type="ECO:0000259" key="14">
    <source>
        <dbReference type="SMART" id="SM01124"/>
    </source>
</evidence>
<keyword evidence="10" id="KW-0408">Iron</keyword>
<evidence type="ECO:0000256" key="1">
    <source>
        <dbReference type="ARBA" id="ARBA00001936"/>
    </source>
</evidence>
<evidence type="ECO:0000256" key="10">
    <source>
        <dbReference type="ARBA" id="ARBA00023004"/>
    </source>
</evidence>
<dbReference type="InterPro" id="IPR041816">
    <property type="entry name" value="Dbr1_N"/>
</dbReference>
<dbReference type="InterPro" id="IPR007708">
    <property type="entry name" value="DBR1_C"/>
</dbReference>
<proteinExistence type="inferred from homology"/>
<dbReference type="GO" id="GO:0008419">
    <property type="term" value="F:RNA lariat debranching enzyme activity"/>
    <property type="evidence" value="ECO:0007669"/>
    <property type="project" value="UniProtKB-ARBA"/>
</dbReference>
<keyword evidence="6" id="KW-0507">mRNA processing</keyword>
<evidence type="ECO:0000256" key="2">
    <source>
        <dbReference type="ARBA" id="ARBA00001947"/>
    </source>
</evidence>
<dbReference type="InterPro" id="IPR029052">
    <property type="entry name" value="Metallo-depent_PP-like"/>
</dbReference>